<proteinExistence type="predicted"/>
<sequence length="131" mass="14052">MFLLKTFGLICAAYGILSVLTGCDSTVGFKSQVRTETWEAVVILENEPRVPDADQPSIQTAGQENSISVPDVALENMAVDKSEKTVSRKSAGREPVRSSAASAPKAVSASPAANEPKAYYELDEIEEPETF</sequence>
<feature type="compositionally biased region" description="Polar residues" evidence="1">
    <location>
        <begin position="56"/>
        <end position="68"/>
    </location>
</feature>
<dbReference type="PROSITE" id="PS51257">
    <property type="entry name" value="PROKAR_LIPOPROTEIN"/>
    <property type="match status" value="1"/>
</dbReference>
<dbReference type="RefSeq" id="WP_154419256.1">
    <property type="nucleotide sequence ID" value="NZ_VUNS01000015.1"/>
</dbReference>
<keyword evidence="3" id="KW-1185">Reference proteome</keyword>
<organism evidence="2 3">
    <name type="scientific">Victivallis lenta</name>
    <dbReference type="NCBI Taxonomy" id="2606640"/>
    <lineage>
        <taxon>Bacteria</taxon>
        <taxon>Pseudomonadati</taxon>
        <taxon>Lentisphaerota</taxon>
        <taxon>Lentisphaeria</taxon>
        <taxon>Victivallales</taxon>
        <taxon>Victivallaceae</taxon>
        <taxon>Victivallis</taxon>
    </lineage>
</organism>
<evidence type="ECO:0000313" key="2">
    <source>
        <dbReference type="EMBL" id="MST98115.1"/>
    </source>
</evidence>
<feature type="region of interest" description="Disordered" evidence="1">
    <location>
        <begin position="49"/>
        <end position="131"/>
    </location>
</feature>
<comment type="caution">
    <text evidence="2">The sequence shown here is derived from an EMBL/GenBank/DDBJ whole genome shotgun (WGS) entry which is preliminary data.</text>
</comment>
<accession>A0A844G5E6</accession>
<reference evidence="2 3" key="1">
    <citation type="submission" date="2019-08" db="EMBL/GenBank/DDBJ databases">
        <title>In-depth cultivation of the pig gut microbiome towards novel bacterial diversity and tailored functional studies.</title>
        <authorList>
            <person name="Wylensek D."/>
            <person name="Hitch T.C.A."/>
            <person name="Clavel T."/>
        </authorList>
    </citation>
    <scope>NUCLEOTIDE SEQUENCE [LARGE SCALE GENOMIC DNA]</scope>
    <source>
        <strain evidence="2 3">BBE-744-WT-12</strain>
    </source>
</reference>
<dbReference type="AlphaFoldDB" id="A0A844G5E6"/>
<name>A0A844G5E6_9BACT</name>
<dbReference type="Proteomes" id="UP000435649">
    <property type="component" value="Unassembled WGS sequence"/>
</dbReference>
<gene>
    <name evidence="2" type="ORF">FYJ85_13810</name>
</gene>
<feature type="compositionally biased region" description="Basic and acidic residues" evidence="1">
    <location>
        <begin position="78"/>
        <end position="96"/>
    </location>
</feature>
<feature type="compositionally biased region" description="Low complexity" evidence="1">
    <location>
        <begin position="98"/>
        <end position="113"/>
    </location>
</feature>
<dbReference type="EMBL" id="VUNS01000015">
    <property type="protein sequence ID" value="MST98115.1"/>
    <property type="molecule type" value="Genomic_DNA"/>
</dbReference>
<evidence type="ECO:0000256" key="1">
    <source>
        <dbReference type="SAM" id="MobiDB-lite"/>
    </source>
</evidence>
<feature type="compositionally biased region" description="Acidic residues" evidence="1">
    <location>
        <begin position="121"/>
        <end position="131"/>
    </location>
</feature>
<evidence type="ECO:0000313" key="3">
    <source>
        <dbReference type="Proteomes" id="UP000435649"/>
    </source>
</evidence>
<protein>
    <submittedName>
        <fullName evidence="2">Uncharacterized protein</fullName>
    </submittedName>
</protein>